<feature type="compositionally biased region" description="Basic residues" evidence="4">
    <location>
        <begin position="256"/>
        <end position="271"/>
    </location>
</feature>
<dbReference type="Pfam" id="PF04969">
    <property type="entry name" value="CS"/>
    <property type="match status" value="1"/>
</dbReference>
<comment type="similarity">
    <text evidence="1">Belongs to the eukaryotic ribosomal protein eL29 family.</text>
</comment>
<evidence type="ECO:0000256" key="2">
    <source>
        <dbReference type="ARBA" id="ARBA00022980"/>
    </source>
</evidence>
<dbReference type="PANTHER" id="PTHR45862">
    <property type="entry name" value="PROTEIN SGT1 HOMOLOG"/>
    <property type="match status" value="1"/>
</dbReference>
<name>A0A1R0GQB6_9FUNG</name>
<dbReference type="Pfam" id="PF01779">
    <property type="entry name" value="Ribosomal_L29e"/>
    <property type="match status" value="1"/>
</dbReference>
<reference evidence="7 8" key="1">
    <citation type="journal article" date="2016" name="Mol. Biol. Evol.">
        <title>Genome-Wide Survey of Gut Fungi (Harpellales) Reveals the First Horizontally Transferred Ubiquitin Gene from a Mosquito Host.</title>
        <authorList>
            <person name="Wang Y."/>
            <person name="White M.M."/>
            <person name="Kvist S."/>
            <person name="Moncalvo J.M."/>
        </authorList>
    </citation>
    <scope>NUCLEOTIDE SEQUENCE [LARGE SCALE GENOMIC DNA]</scope>
    <source>
        <strain evidence="7 8">ALG-7-W6</strain>
    </source>
</reference>
<proteinExistence type="inferred from homology"/>
<evidence type="ECO:0000313" key="8">
    <source>
        <dbReference type="Proteomes" id="UP000187455"/>
    </source>
</evidence>
<dbReference type="EMBL" id="LSSL01004988">
    <property type="protein sequence ID" value="OLY79091.1"/>
    <property type="molecule type" value="Genomic_DNA"/>
</dbReference>
<sequence>MENPQHDFEMELGFPKNIDQAVKILSKNNLIPKYEFYQNEDFIILDVFHKKKSDDELNIQFEKDSVQIKISNASGKTELNLEHLYKDIVPERSTYKTYTTKIELKLLKKSRGISWNQLLLTGSSSQSLSTPGIFNFVLFAKITCDIPNLYLISAAYPTSNIKKKNWDLIEKEIEKEDALNDGGSEVSSLFSKIYKDSDDDTRRAMMKSYIESNGTTLSTNWNEVKKGPVSVKPPQGMEPKQMAKSKNHTNHNQNSKAHRNGIKKPVRHRYSSLRGVDRKFMRNQRFSKRGSRNALLTKRREAAKATASA</sequence>
<dbReference type="GO" id="GO:0005840">
    <property type="term" value="C:ribosome"/>
    <property type="evidence" value="ECO:0007669"/>
    <property type="project" value="UniProtKB-KW"/>
</dbReference>
<dbReference type="Gene3D" id="2.60.40.790">
    <property type="match status" value="1"/>
</dbReference>
<organism evidence="7 8">
    <name type="scientific">Smittium mucronatum</name>
    <dbReference type="NCBI Taxonomy" id="133383"/>
    <lineage>
        <taxon>Eukaryota</taxon>
        <taxon>Fungi</taxon>
        <taxon>Fungi incertae sedis</taxon>
        <taxon>Zoopagomycota</taxon>
        <taxon>Kickxellomycotina</taxon>
        <taxon>Harpellomycetes</taxon>
        <taxon>Harpellales</taxon>
        <taxon>Legeriomycetaceae</taxon>
        <taxon>Smittium</taxon>
    </lineage>
</organism>
<dbReference type="InterPro" id="IPR008978">
    <property type="entry name" value="HSP20-like_chaperone"/>
</dbReference>
<gene>
    <name evidence="7" type="ORF">AYI68_g6849</name>
</gene>
<dbReference type="GO" id="GO:1990904">
    <property type="term" value="C:ribonucleoprotein complex"/>
    <property type="evidence" value="ECO:0007669"/>
    <property type="project" value="UniProtKB-KW"/>
</dbReference>
<keyword evidence="2" id="KW-0689">Ribosomal protein</keyword>
<dbReference type="PROSITE" id="PS51203">
    <property type="entry name" value="CS"/>
    <property type="match status" value="1"/>
</dbReference>
<keyword evidence="3" id="KW-0687">Ribonucleoprotein</keyword>
<dbReference type="STRING" id="133383.A0A1R0GQB6"/>
<dbReference type="Pfam" id="PF05002">
    <property type="entry name" value="SGS"/>
    <property type="match status" value="1"/>
</dbReference>
<evidence type="ECO:0000259" key="6">
    <source>
        <dbReference type="PROSITE" id="PS51203"/>
    </source>
</evidence>
<evidence type="ECO:0000256" key="1">
    <source>
        <dbReference type="ARBA" id="ARBA00010247"/>
    </source>
</evidence>
<dbReference type="InterPro" id="IPR044563">
    <property type="entry name" value="Sgt1-like"/>
</dbReference>
<feature type="region of interest" description="Disordered" evidence="4">
    <location>
        <begin position="220"/>
        <end position="309"/>
    </location>
</feature>
<comment type="caution">
    <text evidence="7">The sequence shown here is derived from an EMBL/GenBank/DDBJ whole genome shotgun (WGS) entry which is preliminary data.</text>
</comment>
<dbReference type="InterPro" id="IPR002673">
    <property type="entry name" value="Ribosomal_eL29"/>
</dbReference>
<dbReference type="InterPro" id="IPR007052">
    <property type="entry name" value="CS_dom"/>
</dbReference>
<protein>
    <submittedName>
        <fullName evidence="7">Glucose-insensitive transcription protein 7</fullName>
    </submittedName>
</protein>
<dbReference type="PROSITE" id="PS51048">
    <property type="entry name" value="SGS"/>
    <property type="match status" value="1"/>
</dbReference>
<feature type="compositionally biased region" description="Basic residues" evidence="4">
    <location>
        <begin position="281"/>
        <end position="291"/>
    </location>
</feature>
<keyword evidence="8" id="KW-1185">Reference proteome</keyword>
<feature type="domain" description="CS" evidence="6">
    <location>
        <begin position="29"/>
        <end position="119"/>
    </location>
</feature>
<accession>A0A1R0GQB6</accession>
<dbReference type="GO" id="GO:0051087">
    <property type="term" value="F:protein-folding chaperone binding"/>
    <property type="evidence" value="ECO:0007669"/>
    <property type="project" value="InterPro"/>
</dbReference>
<dbReference type="Proteomes" id="UP000187455">
    <property type="component" value="Unassembled WGS sequence"/>
</dbReference>
<dbReference type="Gene3D" id="6.10.140.1730">
    <property type="match status" value="1"/>
</dbReference>
<dbReference type="GO" id="GO:0003735">
    <property type="term" value="F:structural constituent of ribosome"/>
    <property type="evidence" value="ECO:0007669"/>
    <property type="project" value="InterPro"/>
</dbReference>
<dbReference type="OrthoDB" id="1898560at2759"/>
<evidence type="ECO:0000313" key="7">
    <source>
        <dbReference type="EMBL" id="OLY79091.1"/>
    </source>
</evidence>
<feature type="domain" description="SGS" evidence="5">
    <location>
        <begin position="155"/>
        <end position="244"/>
    </location>
</feature>
<dbReference type="CDD" id="cd06466">
    <property type="entry name" value="p23_CS_SGT1_like"/>
    <property type="match status" value="1"/>
</dbReference>
<dbReference type="SUPFAM" id="SSF49764">
    <property type="entry name" value="HSP20-like chaperones"/>
    <property type="match status" value="1"/>
</dbReference>
<evidence type="ECO:0000259" key="5">
    <source>
        <dbReference type="PROSITE" id="PS51048"/>
    </source>
</evidence>
<dbReference type="GO" id="GO:0006412">
    <property type="term" value="P:translation"/>
    <property type="evidence" value="ECO:0007669"/>
    <property type="project" value="InterPro"/>
</dbReference>
<evidence type="ECO:0000256" key="4">
    <source>
        <dbReference type="SAM" id="MobiDB-lite"/>
    </source>
</evidence>
<dbReference type="InterPro" id="IPR007699">
    <property type="entry name" value="SGS_dom"/>
</dbReference>
<dbReference type="AlphaFoldDB" id="A0A1R0GQB6"/>
<evidence type="ECO:0000256" key="3">
    <source>
        <dbReference type="ARBA" id="ARBA00023274"/>
    </source>
</evidence>